<gene>
    <name evidence="2" type="ORF">ABFY20_12640</name>
</gene>
<feature type="domain" description="SnoaL-like" evidence="1">
    <location>
        <begin position="14"/>
        <end position="111"/>
    </location>
</feature>
<dbReference type="Gene3D" id="3.10.450.50">
    <property type="match status" value="1"/>
</dbReference>
<evidence type="ECO:0000259" key="1">
    <source>
        <dbReference type="Pfam" id="PF12680"/>
    </source>
</evidence>
<evidence type="ECO:0000313" key="2">
    <source>
        <dbReference type="EMBL" id="XDI04193.1"/>
    </source>
</evidence>
<dbReference type="AlphaFoldDB" id="A0AB39BCR3"/>
<sequence length="118" mass="12855">MTASIEQLMHANLLEVFAEKDFDRRAEAIARTYTEGVVFTDPDEVVVGRDALNAKAQALADQSPDFEFSPAGPVYVNHDLGYLAWNLGPAGQPPVVKGIDICFAENGLIAKIYTLLTE</sequence>
<reference evidence="2" key="1">
    <citation type="submission" date="2024-05" db="EMBL/GenBank/DDBJ databases">
        <title>Herbiconiux sp. A18JL235.</title>
        <authorList>
            <person name="Zhang G."/>
        </authorList>
    </citation>
    <scope>NUCLEOTIDE SEQUENCE</scope>
    <source>
        <strain evidence="2">A18JL235</strain>
    </source>
</reference>
<dbReference type="InterPro" id="IPR032710">
    <property type="entry name" value="NTF2-like_dom_sf"/>
</dbReference>
<proteinExistence type="predicted"/>
<accession>A0AB39BCR3</accession>
<dbReference type="SUPFAM" id="SSF54427">
    <property type="entry name" value="NTF2-like"/>
    <property type="match status" value="1"/>
</dbReference>
<dbReference type="RefSeq" id="WP_368496602.1">
    <property type="nucleotide sequence ID" value="NZ_CP162511.1"/>
</dbReference>
<dbReference type="Pfam" id="PF12680">
    <property type="entry name" value="SnoaL_2"/>
    <property type="match status" value="1"/>
</dbReference>
<organism evidence="2">
    <name type="scientific">Herbiconiux sp. A18JL235</name>
    <dbReference type="NCBI Taxonomy" id="3152363"/>
    <lineage>
        <taxon>Bacteria</taxon>
        <taxon>Bacillati</taxon>
        <taxon>Actinomycetota</taxon>
        <taxon>Actinomycetes</taxon>
        <taxon>Micrococcales</taxon>
        <taxon>Microbacteriaceae</taxon>
        <taxon>Herbiconiux</taxon>
    </lineage>
</organism>
<name>A0AB39BCR3_9MICO</name>
<dbReference type="EMBL" id="CP162511">
    <property type="protein sequence ID" value="XDI04193.1"/>
    <property type="molecule type" value="Genomic_DNA"/>
</dbReference>
<dbReference type="InterPro" id="IPR037401">
    <property type="entry name" value="SnoaL-like"/>
</dbReference>
<protein>
    <submittedName>
        <fullName evidence="2">Nuclear transport factor 2 family protein</fullName>
    </submittedName>
</protein>